<comment type="similarity">
    <text evidence="1">Belongs to the PrpF family.</text>
</comment>
<gene>
    <name evidence="4" type="ORF">CSOJ01_09208</name>
</gene>
<keyword evidence="5" id="KW-1185">Reference proteome</keyword>
<reference evidence="4 5" key="1">
    <citation type="journal article" date="2020" name="Phytopathology">
        <title>Genome Sequence Resources of Colletotrichum truncatum, C. plurivorum, C. musicola, and C. sojae: Four Species Pathogenic to Soybean (Glycine max).</title>
        <authorList>
            <person name="Rogerio F."/>
            <person name="Boufleur T.R."/>
            <person name="Ciampi-Guillardi M."/>
            <person name="Sukno S.A."/>
            <person name="Thon M.R."/>
            <person name="Massola Junior N.S."/>
            <person name="Baroncelli R."/>
        </authorList>
    </citation>
    <scope>NUCLEOTIDE SEQUENCE [LARGE SCALE GENOMIC DNA]</scope>
    <source>
        <strain evidence="4 5">LFN0009</strain>
    </source>
</reference>
<evidence type="ECO:0000256" key="3">
    <source>
        <dbReference type="SAM" id="MobiDB-lite"/>
    </source>
</evidence>
<dbReference type="PANTHER" id="PTHR43709">
    <property type="entry name" value="ACONITATE ISOMERASE-RELATED"/>
    <property type="match status" value="1"/>
</dbReference>
<feature type="region of interest" description="Disordered" evidence="3">
    <location>
        <begin position="12"/>
        <end position="37"/>
    </location>
</feature>
<dbReference type="Pfam" id="PF04303">
    <property type="entry name" value="PrpF"/>
    <property type="match status" value="1"/>
</dbReference>
<dbReference type="EMBL" id="WIGN01000172">
    <property type="protein sequence ID" value="KAF6805852.1"/>
    <property type="molecule type" value="Genomic_DNA"/>
</dbReference>
<dbReference type="Proteomes" id="UP000652219">
    <property type="component" value="Unassembled WGS sequence"/>
</dbReference>
<evidence type="ECO:0000313" key="4">
    <source>
        <dbReference type="EMBL" id="KAF6805852.1"/>
    </source>
</evidence>
<dbReference type="PANTHER" id="PTHR43709:SF2">
    <property type="entry name" value="DUF453 DOMAIN PROTEIN (AFU_ORTHOLOGUE AFUA_6G00360)"/>
    <property type="match status" value="1"/>
</dbReference>
<sequence>MDGSAWHQFAHHYELSRPRRGQDRQSPPKALPTGNPCDWLPLADGGTIRASLVDVSNPGVFVRVADLGIPADEELTPQAVEGNVRLRARLEEIRRAGASAMGLDADVESVPKIVVLFDNPSPGTDIRCLAMSMGQAHKAVPLALALCLDAASQLPETIPWQAMGGQKAVVTVGHPSGKVDIGTTFDGSEIKSADLRRTARVLIKGDVFY</sequence>
<dbReference type="AlphaFoldDB" id="A0A8H6J3V2"/>
<feature type="compositionally biased region" description="Basic and acidic residues" evidence="3">
    <location>
        <begin position="12"/>
        <end position="23"/>
    </location>
</feature>
<evidence type="ECO:0000256" key="1">
    <source>
        <dbReference type="ARBA" id="ARBA00007673"/>
    </source>
</evidence>
<accession>A0A8H6J3V2</accession>
<comment type="caution">
    <text evidence="4">The sequence shown here is derived from an EMBL/GenBank/DDBJ whole genome shotgun (WGS) entry which is preliminary data.</text>
</comment>
<dbReference type="Gene3D" id="3.10.310.10">
    <property type="entry name" value="Diaminopimelate Epimerase, Chain A, domain 1"/>
    <property type="match status" value="1"/>
</dbReference>
<proteinExistence type="inferred from homology"/>
<dbReference type="GO" id="GO:0016853">
    <property type="term" value="F:isomerase activity"/>
    <property type="evidence" value="ECO:0007669"/>
    <property type="project" value="UniProtKB-KW"/>
</dbReference>
<organism evidence="4 5">
    <name type="scientific">Colletotrichum sojae</name>
    <dbReference type="NCBI Taxonomy" id="2175907"/>
    <lineage>
        <taxon>Eukaryota</taxon>
        <taxon>Fungi</taxon>
        <taxon>Dikarya</taxon>
        <taxon>Ascomycota</taxon>
        <taxon>Pezizomycotina</taxon>
        <taxon>Sordariomycetes</taxon>
        <taxon>Hypocreomycetidae</taxon>
        <taxon>Glomerellales</taxon>
        <taxon>Glomerellaceae</taxon>
        <taxon>Colletotrichum</taxon>
        <taxon>Colletotrichum orchidearum species complex</taxon>
    </lineage>
</organism>
<dbReference type="InterPro" id="IPR007400">
    <property type="entry name" value="PrpF-like"/>
</dbReference>
<name>A0A8H6J3V2_9PEZI</name>
<evidence type="ECO:0000313" key="5">
    <source>
        <dbReference type="Proteomes" id="UP000652219"/>
    </source>
</evidence>
<protein>
    <submittedName>
        <fullName evidence="4">Methylitaconate delta2-delta3-isomerase</fullName>
    </submittedName>
</protein>
<dbReference type="SUPFAM" id="SSF54506">
    <property type="entry name" value="Diaminopimelate epimerase-like"/>
    <property type="match status" value="1"/>
</dbReference>
<keyword evidence="2 4" id="KW-0413">Isomerase</keyword>
<evidence type="ECO:0000256" key="2">
    <source>
        <dbReference type="ARBA" id="ARBA00023235"/>
    </source>
</evidence>